<protein>
    <submittedName>
        <fullName evidence="2">Cobaltochelatase, CobN subunit</fullName>
        <ecNumber evidence="2">6.6.1.2</ecNumber>
    </submittedName>
</protein>
<evidence type="ECO:0000313" key="2">
    <source>
        <dbReference type="EMBL" id="EFH11973.1"/>
    </source>
</evidence>
<dbReference type="Pfam" id="PF02514">
    <property type="entry name" value="CobN-Mg_chel"/>
    <property type="match status" value="2"/>
</dbReference>
<dbReference type="CDD" id="cd10150">
    <property type="entry name" value="CobN_like"/>
    <property type="match status" value="1"/>
</dbReference>
<organism evidence="2 3">
    <name type="scientific">Pseudoroseomonas cervicalis ATCC 49957</name>
    <dbReference type="NCBI Taxonomy" id="525371"/>
    <lineage>
        <taxon>Bacteria</taxon>
        <taxon>Pseudomonadati</taxon>
        <taxon>Pseudomonadota</taxon>
        <taxon>Alphaproteobacteria</taxon>
        <taxon>Acetobacterales</taxon>
        <taxon>Roseomonadaceae</taxon>
        <taxon>Roseomonas</taxon>
    </lineage>
</organism>
<feature type="domain" description="CobN/magnesium chelatase" evidence="1">
    <location>
        <begin position="696"/>
        <end position="1105"/>
    </location>
</feature>
<dbReference type="RefSeq" id="WP_007005019.1">
    <property type="nucleotide sequence ID" value="NZ_GG770780.1"/>
</dbReference>
<accession>D5RL35</accession>
<dbReference type="AlphaFoldDB" id="D5RL35"/>
<dbReference type="NCBIfam" id="NF008973">
    <property type="entry name" value="PRK12321.1"/>
    <property type="match status" value="1"/>
</dbReference>
<evidence type="ECO:0000313" key="3">
    <source>
        <dbReference type="Proteomes" id="UP000005324"/>
    </source>
</evidence>
<gene>
    <name evidence="2" type="primary">cobN</name>
    <name evidence="2" type="ORF">HMPREF0731_1796</name>
</gene>
<reference evidence="2 3" key="1">
    <citation type="submission" date="2010-04" db="EMBL/GenBank/DDBJ databases">
        <authorList>
            <person name="Qin X."/>
            <person name="Bachman B."/>
            <person name="Battles P."/>
            <person name="Bell A."/>
            <person name="Bess C."/>
            <person name="Bickham C."/>
            <person name="Chaboub L."/>
            <person name="Chen D."/>
            <person name="Coyle M."/>
            <person name="Deiros D.R."/>
            <person name="Dinh H."/>
            <person name="Forbes L."/>
            <person name="Fowler G."/>
            <person name="Francisco L."/>
            <person name="Fu Q."/>
            <person name="Gubbala S."/>
            <person name="Hale W."/>
            <person name="Han Y."/>
            <person name="Hemphill L."/>
            <person name="Highlander S.K."/>
            <person name="Hirani K."/>
            <person name="Hogues M."/>
            <person name="Jackson L."/>
            <person name="Jakkamsetti A."/>
            <person name="Javaid M."/>
            <person name="Jiang H."/>
            <person name="Korchina V."/>
            <person name="Kovar C."/>
            <person name="Lara F."/>
            <person name="Lee S."/>
            <person name="Mata R."/>
            <person name="Mathew T."/>
            <person name="Moen C."/>
            <person name="Morales K."/>
            <person name="Munidasa M."/>
            <person name="Nazareth L."/>
            <person name="Ngo R."/>
            <person name="Nguyen L."/>
            <person name="Okwuonu G."/>
            <person name="Ongeri F."/>
            <person name="Patil S."/>
            <person name="Petrosino J."/>
            <person name="Pham C."/>
            <person name="Pham P."/>
            <person name="Pu L.-L."/>
            <person name="Puazo M."/>
            <person name="Raj R."/>
            <person name="Reid J."/>
            <person name="Rouhana J."/>
            <person name="Saada N."/>
            <person name="Shang Y."/>
            <person name="Simmons D."/>
            <person name="Thornton R."/>
            <person name="Warren J."/>
            <person name="Weissenberger G."/>
            <person name="Zhang J."/>
            <person name="Zhang L."/>
            <person name="Zhou C."/>
            <person name="Zhu D."/>
            <person name="Muzny D."/>
            <person name="Worley K."/>
            <person name="Gibbs R."/>
        </authorList>
    </citation>
    <scope>NUCLEOTIDE SEQUENCE [LARGE SCALE GENOMIC DNA]</scope>
    <source>
        <strain evidence="2 3">ATCC 49957</strain>
    </source>
</reference>
<dbReference type="GO" id="GO:0051116">
    <property type="term" value="F:cobaltochelatase activity"/>
    <property type="evidence" value="ECO:0007669"/>
    <property type="project" value="UniProtKB-EC"/>
</dbReference>
<evidence type="ECO:0000259" key="1">
    <source>
        <dbReference type="Pfam" id="PF02514"/>
    </source>
</evidence>
<name>D5RL35_9PROT</name>
<comment type="caution">
    <text evidence="2">The sequence shown here is derived from an EMBL/GenBank/DDBJ whole genome shotgun (WGS) entry which is preliminary data.</text>
</comment>
<feature type="domain" description="CobN/magnesium chelatase" evidence="1">
    <location>
        <begin position="142"/>
        <end position="688"/>
    </location>
</feature>
<dbReference type="EC" id="6.6.1.2" evidence="2"/>
<dbReference type="PANTHER" id="PTHR44119">
    <property type="entry name" value="MAGNESIUM-CHELATASE SUBUNIT CHLH, CHLOROPLASTIC"/>
    <property type="match status" value="1"/>
</dbReference>
<dbReference type="HOGENOM" id="CLU_002017_1_0_5"/>
<proteinExistence type="predicted"/>
<dbReference type="EMBL" id="ADVL01000293">
    <property type="protein sequence ID" value="EFH11973.1"/>
    <property type="molecule type" value="Genomic_DNA"/>
</dbReference>
<dbReference type="PANTHER" id="PTHR44119:SF4">
    <property type="entry name" value="AEROBIC COBALTOCHELATASE SUBUNIT COBN"/>
    <property type="match status" value="1"/>
</dbReference>
<dbReference type="OrthoDB" id="9757976at2"/>
<dbReference type="Proteomes" id="UP000005324">
    <property type="component" value="Unassembled WGS sequence"/>
</dbReference>
<keyword evidence="3" id="KW-1185">Reference proteome</keyword>
<keyword evidence="2" id="KW-0436">Ligase</keyword>
<dbReference type="InterPro" id="IPR003672">
    <property type="entry name" value="CobN/Mg_chltase"/>
</dbReference>
<sequence>MHLLVRETRSLDDAEQAEDLGHAPADLVLLSFSDADLGAAAMGWSRLAEPRPTLRLANLGRLRHPMSVDLYAEDTLARSRCVVIRLLGGLEYWGYGAEEVAALCRRQGIPLALLPGCGRDDARLAELSTVPPAMHARMDKLLAEGGPNNLAAALRLAAHWAGLGPDDGTPPLPLPLSGEHPLGAEEAGPQAVIVFYRSHLLSGDIAPMLELATALRARGLRVRGLYVASLKEAGSAALVRSRLSAWRPAVVLNATAFAARQEGESPLDAAGAPVLQVMLSGAAREAWAASPRGLSQSDLAMQVALPELDGRLLTAAIGFKAPAEPLPGLEQSRTLLAPDASGIALAAERALGWARLAATPRAARRLAVLLSDYPAMGGQEGHAVGLDSFASLAALLGDLASAGYDIGGATVTADTLAQALTRGTPTPLLSLEDYRAAFATLPKALRQSVTAAWGAPEDDPTCRDGAFHARHLRLGKILMAVQPDRGGALDRSAAYHDPDTPPRHGYIAFYLALRRGADALLHLGTHGTLEWLPGKAVALSEACAPRALLGGLPVAYPFIVNNPGEAAVAKRRLGAVTIGHLTPPLKSAGHHGAAAELEKLIDEYAAADGLDRRRTALLRRAILDRAGEAGLLEEGHIPRDIPEEEALSRLDAWLCDVKELQIRDGLHVFGRPPAPERRALLLENLARATPGFDPARLDACAAAERDALLAALDGRFVPPGPAGAPTRGRADVLPTGRNLYSIDPRGVPTRSALALAEKAADDLLRRHRQEQGDWPRHLMLDLWGSATLRTGGEDLALALLLMGARPVWDAASARVTGVEIIPLALLDRPRVDVTLRISGLFRDAFPAQIALFDEAVRAIAARDEAPEWNALAASAQGLDGAALRHATARIFGAAPGSYGTGLEEVLAKGAWEQKEDLGRAWIAGSAAAYGQGLEGVAAPEALRDRLALAEAFLHSQDHDGTDLLDSPEVAAHAGGFAAAAALLGASPALYHADTSRPGDPRLRSVAEEVARVLRGRAANPAWIAGMMRHGRRGAAEITRAVEALHGFAATLPTRFDRQFDLLHAATLGDETVLSFLEEHNPEALAALRARFAEARERGLWHARRNDV</sequence>